<proteinExistence type="predicted"/>
<organism evidence="1">
    <name type="scientific">marine metagenome</name>
    <dbReference type="NCBI Taxonomy" id="408172"/>
    <lineage>
        <taxon>unclassified sequences</taxon>
        <taxon>metagenomes</taxon>
        <taxon>ecological metagenomes</taxon>
    </lineage>
</organism>
<protein>
    <submittedName>
        <fullName evidence="1">Uncharacterized protein</fullName>
    </submittedName>
</protein>
<dbReference type="EMBL" id="UINC01216654">
    <property type="protein sequence ID" value="SVE42882.1"/>
    <property type="molecule type" value="Genomic_DNA"/>
</dbReference>
<evidence type="ECO:0000313" key="1">
    <source>
        <dbReference type="EMBL" id="SVE42882.1"/>
    </source>
</evidence>
<accession>A0A383DEH0</accession>
<sequence>MEILNNPFHTLGVNIRDNKSTIVDISEEKGLVDDEMIVEKALSILINPKKRISAEIGWLPGLGPKKADTAIEELKNSPSSIFNMKSAPPLSMANLLVDAFNKEITN</sequence>
<name>A0A383DEH0_9ZZZZ</name>
<reference evidence="1" key="1">
    <citation type="submission" date="2018-05" db="EMBL/GenBank/DDBJ databases">
        <authorList>
            <person name="Lanie J.A."/>
            <person name="Ng W.-L."/>
            <person name="Kazmierczak K.M."/>
            <person name="Andrzejewski T.M."/>
            <person name="Davidsen T.M."/>
            <person name="Wayne K.J."/>
            <person name="Tettelin H."/>
            <person name="Glass J.I."/>
            <person name="Rusch D."/>
            <person name="Podicherti R."/>
            <person name="Tsui H.-C.T."/>
            <person name="Winkler M.E."/>
        </authorList>
    </citation>
    <scope>NUCLEOTIDE SEQUENCE</scope>
</reference>
<feature type="non-terminal residue" evidence="1">
    <location>
        <position position="106"/>
    </location>
</feature>
<dbReference type="AlphaFoldDB" id="A0A383DEH0"/>
<gene>
    <name evidence="1" type="ORF">METZ01_LOCUS495736</name>
</gene>